<feature type="non-terminal residue" evidence="3">
    <location>
        <position position="117"/>
    </location>
</feature>
<protein>
    <submittedName>
        <fullName evidence="3">Centrosomal protein of 290 kDa-like</fullName>
    </submittedName>
</protein>
<evidence type="ECO:0000256" key="1">
    <source>
        <dbReference type="SAM" id="MobiDB-lite"/>
    </source>
</evidence>
<evidence type="ECO:0000313" key="3">
    <source>
        <dbReference type="RefSeq" id="XP_010768411.1"/>
    </source>
</evidence>
<dbReference type="AlphaFoldDB" id="A0A6I9N293"/>
<dbReference type="Proteomes" id="UP000504611">
    <property type="component" value="Unplaced"/>
</dbReference>
<sequence>MCSALKKEKAEVDKKLMHIRGAGHSGKTVPELEKTIGLMKKVVERVQRENETLKKSGASSNQDKMSALEQQNDRLKTDYEKLKSAGEAELRSKLESKTKGLEKIVMENERLRKEIKR</sequence>
<feature type="region of interest" description="Disordered" evidence="1">
    <location>
        <begin position="49"/>
        <end position="70"/>
    </location>
</feature>
<dbReference type="OrthoDB" id="8964419at2759"/>
<name>A0A6I9N293_9TELE</name>
<accession>A0A6I9N293</accession>
<reference evidence="3" key="1">
    <citation type="submission" date="2025-08" db="UniProtKB">
        <authorList>
            <consortium name="RefSeq"/>
        </authorList>
    </citation>
    <scope>IDENTIFICATION</scope>
    <source>
        <tissue evidence="3">Muscle</tissue>
    </source>
</reference>
<dbReference type="GeneID" id="104944560"/>
<proteinExistence type="predicted"/>
<feature type="compositionally biased region" description="Polar residues" evidence="1">
    <location>
        <begin position="57"/>
        <end position="70"/>
    </location>
</feature>
<dbReference type="KEGG" id="ncc:104944560"/>
<gene>
    <name evidence="3" type="primary">LOC104944560</name>
</gene>
<dbReference type="RefSeq" id="XP_010768411.1">
    <property type="nucleotide sequence ID" value="XM_010770109.1"/>
</dbReference>
<keyword evidence="2" id="KW-1185">Reference proteome</keyword>
<organism evidence="2 3">
    <name type="scientific">Notothenia coriiceps</name>
    <name type="common">black rockcod</name>
    <dbReference type="NCBI Taxonomy" id="8208"/>
    <lineage>
        <taxon>Eukaryota</taxon>
        <taxon>Metazoa</taxon>
        <taxon>Chordata</taxon>
        <taxon>Craniata</taxon>
        <taxon>Vertebrata</taxon>
        <taxon>Euteleostomi</taxon>
        <taxon>Actinopterygii</taxon>
        <taxon>Neopterygii</taxon>
        <taxon>Teleostei</taxon>
        <taxon>Neoteleostei</taxon>
        <taxon>Acanthomorphata</taxon>
        <taxon>Eupercaria</taxon>
        <taxon>Perciformes</taxon>
        <taxon>Notothenioidei</taxon>
        <taxon>Nototheniidae</taxon>
        <taxon>Notothenia</taxon>
    </lineage>
</organism>
<evidence type="ECO:0000313" key="2">
    <source>
        <dbReference type="Proteomes" id="UP000504611"/>
    </source>
</evidence>